<evidence type="ECO:0000259" key="2">
    <source>
        <dbReference type="Pfam" id="PF01612"/>
    </source>
</evidence>
<keyword evidence="3" id="KW-0378">Hydrolase</keyword>
<feature type="domain" description="3'-5' exonuclease" evidence="2">
    <location>
        <begin position="155"/>
        <end position="246"/>
    </location>
</feature>
<dbReference type="GO" id="GO:0003676">
    <property type="term" value="F:nucleic acid binding"/>
    <property type="evidence" value="ECO:0007669"/>
    <property type="project" value="InterPro"/>
</dbReference>
<feature type="region of interest" description="Disordered" evidence="1">
    <location>
        <begin position="445"/>
        <end position="514"/>
    </location>
</feature>
<proteinExistence type="predicted"/>
<dbReference type="GO" id="GO:0008408">
    <property type="term" value="F:3'-5' exonuclease activity"/>
    <property type="evidence" value="ECO:0007669"/>
    <property type="project" value="InterPro"/>
</dbReference>
<evidence type="ECO:0000313" key="3">
    <source>
        <dbReference type="EMBL" id="KAK0051470.1"/>
    </source>
</evidence>
<dbReference type="PANTHER" id="PTHR46628">
    <property type="entry name" value="PIRNA BIOGENESIS PROTEIN EXD1"/>
    <property type="match status" value="1"/>
</dbReference>
<organism evidence="3 4">
    <name type="scientific">Biomphalaria pfeifferi</name>
    <name type="common">Bloodfluke planorb</name>
    <name type="synonym">Freshwater snail</name>
    <dbReference type="NCBI Taxonomy" id="112525"/>
    <lineage>
        <taxon>Eukaryota</taxon>
        <taxon>Metazoa</taxon>
        <taxon>Spiralia</taxon>
        <taxon>Lophotrochozoa</taxon>
        <taxon>Mollusca</taxon>
        <taxon>Gastropoda</taxon>
        <taxon>Heterobranchia</taxon>
        <taxon>Euthyneura</taxon>
        <taxon>Panpulmonata</taxon>
        <taxon>Hygrophila</taxon>
        <taxon>Lymnaeoidea</taxon>
        <taxon>Planorbidae</taxon>
        <taxon>Biomphalaria</taxon>
    </lineage>
</organism>
<name>A0AAD8F4X0_BIOPF</name>
<evidence type="ECO:0000256" key="1">
    <source>
        <dbReference type="SAM" id="MobiDB-lite"/>
    </source>
</evidence>
<dbReference type="SUPFAM" id="SSF53098">
    <property type="entry name" value="Ribonuclease H-like"/>
    <property type="match status" value="1"/>
</dbReference>
<dbReference type="InterPro" id="IPR002562">
    <property type="entry name" value="3'-5'_exonuclease_dom"/>
</dbReference>
<dbReference type="GO" id="GO:1990923">
    <property type="term" value="C:PET complex"/>
    <property type="evidence" value="ECO:0007669"/>
    <property type="project" value="TreeGrafter"/>
</dbReference>
<reference evidence="3" key="1">
    <citation type="journal article" date="2023" name="PLoS Negl. Trop. Dis.">
        <title>A genome sequence for Biomphalaria pfeifferi, the major vector snail for the human-infecting parasite Schistosoma mansoni.</title>
        <authorList>
            <person name="Bu L."/>
            <person name="Lu L."/>
            <person name="Laidemitt M.R."/>
            <person name="Zhang S.M."/>
            <person name="Mutuku M."/>
            <person name="Mkoji G."/>
            <person name="Steinauer M."/>
            <person name="Loker E.S."/>
        </authorList>
    </citation>
    <scope>NUCLEOTIDE SEQUENCE</scope>
    <source>
        <strain evidence="3">KasaAsao</strain>
    </source>
</reference>
<dbReference type="AlphaFoldDB" id="A0AAD8F4X0"/>
<keyword evidence="3" id="KW-0540">Nuclease</keyword>
<reference evidence="3" key="2">
    <citation type="submission" date="2023-04" db="EMBL/GenBank/DDBJ databases">
        <authorList>
            <person name="Bu L."/>
            <person name="Lu L."/>
            <person name="Laidemitt M.R."/>
            <person name="Zhang S.M."/>
            <person name="Mutuku M."/>
            <person name="Mkoji G."/>
            <person name="Steinauer M."/>
            <person name="Loker E.S."/>
        </authorList>
    </citation>
    <scope>NUCLEOTIDE SEQUENCE</scope>
    <source>
        <strain evidence="3">KasaAsao</strain>
        <tissue evidence="3">Whole Snail</tissue>
    </source>
</reference>
<dbReference type="GO" id="GO:0034587">
    <property type="term" value="P:piRNA processing"/>
    <property type="evidence" value="ECO:0007669"/>
    <property type="project" value="TreeGrafter"/>
</dbReference>
<evidence type="ECO:0000313" key="4">
    <source>
        <dbReference type="Proteomes" id="UP001233172"/>
    </source>
</evidence>
<comment type="caution">
    <text evidence="3">The sequence shown here is derived from an EMBL/GenBank/DDBJ whole genome shotgun (WGS) entry which is preliminary data.</text>
</comment>
<dbReference type="Proteomes" id="UP001233172">
    <property type="component" value="Unassembled WGS sequence"/>
</dbReference>
<dbReference type="InterPro" id="IPR012337">
    <property type="entry name" value="RNaseH-like_sf"/>
</dbReference>
<keyword evidence="4" id="KW-1185">Reference proteome</keyword>
<accession>A0AAD8F4X0</accession>
<dbReference type="InterPro" id="IPR052144">
    <property type="entry name" value="piRNA_biogenesis_EXD1"/>
</dbReference>
<protein>
    <submittedName>
        <fullName evidence="3">Exonuclease 3-5 domain-containing protein 1</fullName>
    </submittedName>
</protein>
<dbReference type="PANTHER" id="PTHR46628:SF1">
    <property type="entry name" value="PIRNA BIOGENESIS PROTEIN EXD1"/>
    <property type="match status" value="1"/>
</dbReference>
<dbReference type="InterPro" id="IPR036397">
    <property type="entry name" value="RNaseH_sf"/>
</dbReference>
<dbReference type="Pfam" id="PF01612">
    <property type="entry name" value="DNA_pol_A_exo1"/>
    <property type="match status" value="1"/>
</dbReference>
<feature type="compositionally biased region" description="Polar residues" evidence="1">
    <location>
        <begin position="483"/>
        <end position="506"/>
    </location>
</feature>
<sequence>MAELCDSRPVLLTVGNGTKFHGILHAFDVHTGKIVLKNVKTDGAKLLGPIHMYLSDLIDFQYVDTNDDGTVSFSKQNLLFLKCTKSCAKTSQADVMSQNSLNWSTDSDADDRKPSTLKENVHLIDSISDAYFQGLKHLNSQTVIGVTVDGNNIGRLGTLSLIEIATDTKIYIFDILVMKSEAFDAGLREIFENENTKKIIHDCRFIADMLRHQYSTEMKNVFDTQVAKAFTVKSVGLSRYVQNLTNCLRGQLCLTDDQVFKVQDYEYKDYEKLILERPLSDKLLNNVSTNVGHMIRLYRVLLEKMLDEYTTAVDIYMNYIDYMEGDVDKCRRFGHLFPEIFGELNKWLYQAKSSLKQKDLLCRKSQTRESAESSETVLGDSSGSSLCKDCQDSATDVVSEVVISVTSPDMVELNETSSNRPDVLHMNVTLSSQQKRPDVLDLRMTQTSHQDARSHEDTNSNSLRVHDPPSNQDSLDLHILEETPSSNKTTSDTLVLEDTPSQQSRQPDMILDLE</sequence>
<keyword evidence="3" id="KW-0269">Exonuclease</keyword>
<gene>
    <name evidence="3" type="ORF">Bpfe_019049</name>
</gene>
<dbReference type="Gene3D" id="3.30.420.10">
    <property type="entry name" value="Ribonuclease H-like superfamily/Ribonuclease H"/>
    <property type="match status" value="1"/>
</dbReference>
<dbReference type="EMBL" id="JASAOG010000103">
    <property type="protein sequence ID" value="KAK0051470.1"/>
    <property type="molecule type" value="Genomic_DNA"/>
</dbReference>
<feature type="compositionally biased region" description="Polar residues" evidence="1">
    <location>
        <begin position="459"/>
        <end position="474"/>
    </location>
</feature>